<comment type="caution">
    <text evidence="8">The sequence shown here is derived from an EMBL/GenBank/DDBJ whole genome shotgun (WGS) entry which is preliminary data.</text>
</comment>
<dbReference type="SUPFAM" id="SSF55874">
    <property type="entry name" value="ATPase domain of HSP90 chaperone/DNA topoisomerase II/histidine kinase"/>
    <property type="match status" value="1"/>
</dbReference>
<dbReference type="EMBL" id="JBEWZI010000010">
    <property type="protein sequence ID" value="MET7014690.1"/>
    <property type="molecule type" value="Genomic_DNA"/>
</dbReference>
<evidence type="ECO:0000259" key="7">
    <source>
        <dbReference type="PROSITE" id="PS50112"/>
    </source>
</evidence>
<accession>A0ABV2TL90</accession>
<dbReference type="InterPro" id="IPR036097">
    <property type="entry name" value="HisK_dim/P_sf"/>
</dbReference>
<dbReference type="SUPFAM" id="SSF55785">
    <property type="entry name" value="PYP-like sensor domain (PAS domain)"/>
    <property type="match status" value="2"/>
</dbReference>
<dbReference type="PANTHER" id="PTHR45339:SF3">
    <property type="entry name" value="HISTIDINE KINASE"/>
    <property type="match status" value="1"/>
</dbReference>
<gene>
    <name evidence="8" type="ORF">ABXR19_10865</name>
</gene>
<keyword evidence="8" id="KW-0547">Nucleotide-binding</keyword>
<dbReference type="SMART" id="SM00448">
    <property type="entry name" value="REC"/>
    <property type="match status" value="1"/>
</dbReference>
<dbReference type="Proteomes" id="UP001549691">
    <property type="component" value="Unassembled WGS sequence"/>
</dbReference>
<dbReference type="SMART" id="SM00091">
    <property type="entry name" value="PAS"/>
    <property type="match status" value="2"/>
</dbReference>
<evidence type="ECO:0000256" key="1">
    <source>
        <dbReference type="ARBA" id="ARBA00000085"/>
    </source>
</evidence>
<proteinExistence type="predicted"/>
<dbReference type="Gene3D" id="3.40.50.2300">
    <property type="match status" value="1"/>
</dbReference>
<evidence type="ECO:0000259" key="6">
    <source>
        <dbReference type="PROSITE" id="PS50110"/>
    </source>
</evidence>
<dbReference type="PROSITE" id="PS50109">
    <property type="entry name" value="HIS_KIN"/>
    <property type="match status" value="1"/>
</dbReference>
<dbReference type="InterPro" id="IPR036890">
    <property type="entry name" value="HATPase_C_sf"/>
</dbReference>
<protein>
    <recommendedName>
        <fullName evidence="2">histidine kinase</fullName>
        <ecNumber evidence="2">2.7.13.3</ecNumber>
    </recommendedName>
</protein>
<dbReference type="Gene3D" id="3.30.450.20">
    <property type="entry name" value="PAS domain"/>
    <property type="match status" value="2"/>
</dbReference>
<dbReference type="Pfam" id="PF00512">
    <property type="entry name" value="HisKA"/>
    <property type="match status" value="1"/>
</dbReference>
<keyword evidence="9" id="KW-1185">Reference proteome</keyword>
<feature type="domain" description="PAS" evidence="7">
    <location>
        <begin position="60"/>
        <end position="131"/>
    </location>
</feature>
<dbReference type="Gene3D" id="3.30.565.10">
    <property type="entry name" value="Histidine kinase-like ATPase, C-terminal domain"/>
    <property type="match status" value="1"/>
</dbReference>
<organism evidence="8 9">
    <name type="scientific">Uliginosibacterium flavum</name>
    <dbReference type="NCBI Taxonomy" id="1396831"/>
    <lineage>
        <taxon>Bacteria</taxon>
        <taxon>Pseudomonadati</taxon>
        <taxon>Pseudomonadota</taxon>
        <taxon>Betaproteobacteria</taxon>
        <taxon>Rhodocyclales</taxon>
        <taxon>Zoogloeaceae</taxon>
        <taxon>Uliginosibacterium</taxon>
    </lineage>
</organism>
<dbReference type="InterPro" id="IPR011006">
    <property type="entry name" value="CheY-like_superfamily"/>
</dbReference>
<dbReference type="CDD" id="cd00082">
    <property type="entry name" value="HisKA"/>
    <property type="match status" value="1"/>
</dbReference>
<dbReference type="PROSITE" id="PS50112">
    <property type="entry name" value="PAS"/>
    <property type="match status" value="2"/>
</dbReference>
<dbReference type="InterPro" id="IPR003594">
    <property type="entry name" value="HATPase_dom"/>
</dbReference>
<evidence type="ECO:0000313" key="9">
    <source>
        <dbReference type="Proteomes" id="UP001549691"/>
    </source>
</evidence>
<reference evidence="8 9" key="1">
    <citation type="submission" date="2024-07" db="EMBL/GenBank/DDBJ databases">
        <title>Uliginosibacterium flavum JJ3220;KACC:17644.</title>
        <authorList>
            <person name="Kim M.K."/>
        </authorList>
    </citation>
    <scope>NUCLEOTIDE SEQUENCE [LARGE SCALE GENOMIC DNA]</scope>
    <source>
        <strain evidence="8 9">KACC:17644</strain>
    </source>
</reference>
<comment type="catalytic activity">
    <reaction evidence="1">
        <text>ATP + protein L-histidine = ADP + protein N-phospho-L-histidine.</text>
        <dbReference type="EC" id="2.7.13.3"/>
    </reaction>
</comment>
<feature type="modified residue" description="4-aspartylphosphate" evidence="4">
    <location>
        <position position="626"/>
    </location>
</feature>
<dbReference type="EC" id="2.7.13.3" evidence="2"/>
<dbReference type="SMART" id="SM00388">
    <property type="entry name" value="HisKA"/>
    <property type="match status" value="1"/>
</dbReference>
<dbReference type="SUPFAM" id="SSF52172">
    <property type="entry name" value="CheY-like"/>
    <property type="match status" value="1"/>
</dbReference>
<dbReference type="Pfam" id="PF08448">
    <property type="entry name" value="PAS_4"/>
    <property type="match status" value="2"/>
</dbReference>
<dbReference type="Pfam" id="PF02518">
    <property type="entry name" value="HATPase_c"/>
    <property type="match status" value="1"/>
</dbReference>
<dbReference type="InterPro" id="IPR005467">
    <property type="entry name" value="His_kinase_dom"/>
</dbReference>
<dbReference type="CDD" id="cd17546">
    <property type="entry name" value="REC_hyHK_CKI1_RcsC-like"/>
    <property type="match status" value="1"/>
</dbReference>
<dbReference type="SUPFAM" id="SSF47384">
    <property type="entry name" value="Homodimeric domain of signal transducing histidine kinase"/>
    <property type="match status" value="1"/>
</dbReference>
<evidence type="ECO:0000259" key="5">
    <source>
        <dbReference type="PROSITE" id="PS50109"/>
    </source>
</evidence>
<dbReference type="InterPro" id="IPR013656">
    <property type="entry name" value="PAS_4"/>
</dbReference>
<evidence type="ECO:0000256" key="2">
    <source>
        <dbReference type="ARBA" id="ARBA00012438"/>
    </source>
</evidence>
<dbReference type="InterPro" id="IPR001789">
    <property type="entry name" value="Sig_transdc_resp-reg_receiver"/>
</dbReference>
<dbReference type="InterPro" id="IPR035965">
    <property type="entry name" value="PAS-like_dom_sf"/>
</dbReference>
<dbReference type="GO" id="GO:0005524">
    <property type="term" value="F:ATP binding"/>
    <property type="evidence" value="ECO:0007669"/>
    <property type="project" value="UniProtKB-KW"/>
</dbReference>
<dbReference type="InterPro" id="IPR003661">
    <property type="entry name" value="HisK_dim/P_dom"/>
</dbReference>
<dbReference type="Gene3D" id="1.10.287.130">
    <property type="match status" value="1"/>
</dbReference>
<evidence type="ECO:0000256" key="3">
    <source>
        <dbReference type="ARBA" id="ARBA00022553"/>
    </source>
</evidence>
<dbReference type="Pfam" id="PF00072">
    <property type="entry name" value="Response_reg"/>
    <property type="match status" value="1"/>
</dbReference>
<keyword evidence="3 4" id="KW-0597">Phosphoprotein</keyword>
<feature type="domain" description="Response regulatory" evidence="6">
    <location>
        <begin position="577"/>
        <end position="699"/>
    </location>
</feature>
<keyword evidence="8" id="KW-0067">ATP-binding</keyword>
<dbReference type="PRINTS" id="PR00344">
    <property type="entry name" value="BCTRLSENSOR"/>
</dbReference>
<sequence length="711" mass="78438">MKADWLWIALSFSMALLGAAGLHQFDLPPLLGLCLAATAGLILPCVRLMRQAAKTEPEQVHSFVQRLIDAIPEPVYIKDAQSRFLWINQAFAEERRRPASEIIGLTSFDLSPNPEASRTLSSEDSEVLAGGSVFKEQHTTYPITGEECFRLVSKRLCFAPTGAALIVGAHFDITGLRQAERATQESLTREVMQSQRIQTYMQRFVDVIPQPVYVKDAASRYLLVNEALCRNRLLRPEQLVGKSPFDLSDNPEHAQQVIEEDQEVLNGLVIAKEECLKHPVTGKNVYRFISKGSCEDANGHPVIVGANFDITAWREAELRWQHASTAKSQFLAAMSHEIRTPLSGVIGTLRLAMKDAQILPGTRDYLDTSLNSAESLLRIISDILDFSKIEAGQLLLEDINFDLHSTAREILKSFREQAEQRALRFILEVDPQLPQHFRGDPTRIRQILINLVGNALKFTEQGEISLRIRANPVHNGRQQVIFCVADTGIGIAPDVVPKLFQMFQQADTSTTRRFGGTGLGLAISQQLVEAMGGKLSVVSHVGVGSSFEFDLQLAPGEAPAPVPTASDELPPHSRRLNILCAEDVRVNQLIIRAQLKHLGHNVTMVENGRAAIAALAENDFDLILMDGRMPVMDGADATRAIRAGGLPDTPVRNPKIRIVAVTANASAEDRALYLACGMNDYLTKPVHESQLHAALSRTIEALDAEIRSSEF</sequence>
<dbReference type="PANTHER" id="PTHR45339">
    <property type="entry name" value="HYBRID SIGNAL TRANSDUCTION HISTIDINE KINASE J"/>
    <property type="match status" value="1"/>
</dbReference>
<feature type="domain" description="Histidine kinase" evidence="5">
    <location>
        <begin position="333"/>
        <end position="555"/>
    </location>
</feature>
<dbReference type="RefSeq" id="WP_354601149.1">
    <property type="nucleotide sequence ID" value="NZ_JBEWZI010000010.1"/>
</dbReference>
<name>A0ABV2TL90_9RHOO</name>
<dbReference type="InterPro" id="IPR000014">
    <property type="entry name" value="PAS"/>
</dbReference>
<dbReference type="PROSITE" id="PS50110">
    <property type="entry name" value="RESPONSE_REGULATORY"/>
    <property type="match status" value="1"/>
</dbReference>
<dbReference type="CDD" id="cd16922">
    <property type="entry name" value="HATPase_EvgS-ArcB-TorS-like"/>
    <property type="match status" value="1"/>
</dbReference>
<evidence type="ECO:0000256" key="4">
    <source>
        <dbReference type="PROSITE-ProRule" id="PRU00169"/>
    </source>
</evidence>
<dbReference type="SMART" id="SM00387">
    <property type="entry name" value="HATPase_c"/>
    <property type="match status" value="1"/>
</dbReference>
<dbReference type="InterPro" id="IPR004358">
    <property type="entry name" value="Sig_transdc_His_kin-like_C"/>
</dbReference>
<evidence type="ECO:0000313" key="8">
    <source>
        <dbReference type="EMBL" id="MET7014690.1"/>
    </source>
</evidence>
<feature type="domain" description="PAS" evidence="7">
    <location>
        <begin position="197"/>
        <end position="268"/>
    </location>
</feature>